<organism evidence="1 2">
    <name type="scientific">Spirosoma foliorum</name>
    <dbReference type="NCBI Taxonomy" id="2710596"/>
    <lineage>
        <taxon>Bacteria</taxon>
        <taxon>Pseudomonadati</taxon>
        <taxon>Bacteroidota</taxon>
        <taxon>Cytophagia</taxon>
        <taxon>Cytophagales</taxon>
        <taxon>Cytophagaceae</taxon>
        <taxon>Spirosoma</taxon>
    </lineage>
</organism>
<accession>A0A7G5GTW3</accession>
<name>A0A7G5GTW3_9BACT</name>
<protein>
    <submittedName>
        <fullName evidence="1">DUF4249 domain-containing protein</fullName>
    </submittedName>
</protein>
<dbReference type="EMBL" id="CP059732">
    <property type="protein sequence ID" value="QMW02305.1"/>
    <property type="molecule type" value="Genomic_DNA"/>
</dbReference>
<dbReference type="KEGG" id="sfol:H3H32_31015"/>
<dbReference type="Pfam" id="PF14054">
    <property type="entry name" value="DUF4249"/>
    <property type="match status" value="1"/>
</dbReference>
<dbReference type="RefSeq" id="WP_182459614.1">
    <property type="nucleotide sequence ID" value="NZ_CP059732.1"/>
</dbReference>
<dbReference type="Proteomes" id="UP000515369">
    <property type="component" value="Chromosome"/>
</dbReference>
<gene>
    <name evidence="1" type="ORF">H3H32_31015</name>
</gene>
<dbReference type="AlphaFoldDB" id="A0A7G5GTW3"/>
<proteinExistence type="predicted"/>
<reference evidence="1 2" key="1">
    <citation type="submission" date="2020-07" db="EMBL/GenBank/DDBJ databases">
        <title>Spirosoma foliorum sp. nov., isolated from the leaves on the Nejang mountain Korea, Republic of.</title>
        <authorList>
            <person name="Ho H."/>
            <person name="Lee Y.-J."/>
            <person name="Nurcahyanto D.-A."/>
            <person name="Kim S.-G."/>
        </authorList>
    </citation>
    <scope>NUCLEOTIDE SEQUENCE [LARGE SCALE GENOMIC DNA]</scope>
    <source>
        <strain evidence="1 2">PL0136</strain>
    </source>
</reference>
<evidence type="ECO:0000313" key="1">
    <source>
        <dbReference type="EMBL" id="QMW02305.1"/>
    </source>
</evidence>
<keyword evidence="2" id="KW-1185">Reference proteome</keyword>
<evidence type="ECO:0000313" key="2">
    <source>
        <dbReference type="Proteomes" id="UP000515369"/>
    </source>
</evidence>
<dbReference type="InterPro" id="IPR025345">
    <property type="entry name" value="DUF4249"/>
</dbReference>
<sequence length="301" mass="33049">MKSILLFSLLAVAILSLDSCTTVIDAQLDTGPVHLSVQGILTNQPGSQTIILTQTAAYFDSSTPPAATSATVTVTDDAGKTYRFLDAKNTGYYVWQPTGKDTLGHIGRTYQLTIGYQGETYRASSKVNPVPPIDSIIFVKRKRSPLSKIEGYRAEFYANDIPNETDYYRVRFFRNGELQNKPNNIITSQDGGFRGNNNGVTDGLTFIVPIRRAINPDSLYALNDNVTVELHSLTLEAINFWQQTRTQITNGGLFATPPVNVPTNIINDNASGRKATGFFMTSAVRTRSASVVPANIRVRED</sequence>